<sequence length="155" mass="17764">MKGSVNLKRWIKLLIVIVIALALFGVYYAKGSKKNDIKNQGEEKGIAFERYNPDDDKDSDIPVLLELGSPTCPACRRMEPVLEEFNNKYGDKVKVKKVNIESPENNDLAQRYKVRLMPTFIFLDKDKKIKSRYEGMLTLEDIEKVFNSMGVVADE</sequence>
<evidence type="ECO:0000256" key="1">
    <source>
        <dbReference type="ARBA" id="ARBA00008987"/>
    </source>
</evidence>
<dbReference type="PANTHER" id="PTHR45663:SF11">
    <property type="entry name" value="GEO12009P1"/>
    <property type="match status" value="1"/>
</dbReference>
<keyword evidence="2" id="KW-0676">Redox-active center</keyword>
<evidence type="ECO:0000259" key="4">
    <source>
        <dbReference type="PROSITE" id="PS51352"/>
    </source>
</evidence>
<feature type="domain" description="Thioredoxin" evidence="4">
    <location>
        <begin position="28"/>
        <end position="151"/>
    </location>
</feature>
<evidence type="ECO:0000256" key="2">
    <source>
        <dbReference type="ARBA" id="ARBA00023284"/>
    </source>
</evidence>
<accession>A0A2S6FYW2</accession>
<dbReference type="EMBL" id="PTIS01000004">
    <property type="protein sequence ID" value="PPK48800.1"/>
    <property type="molecule type" value="Genomic_DNA"/>
</dbReference>
<dbReference type="Proteomes" id="UP000239863">
    <property type="component" value="Unassembled WGS sequence"/>
</dbReference>
<keyword evidence="3" id="KW-1133">Transmembrane helix</keyword>
<evidence type="ECO:0000313" key="5">
    <source>
        <dbReference type="EMBL" id="PPK48800.1"/>
    </source>
</evidence>
<dbReference type="STRING" id="37659.GCA_000703125_00849"/>
<evidence type="ECO:0000313" key="6">
    <source>
        <dbReference type="Proteomes" id="UP000239863"/>
    </source>
</evidence>
<protein>
    <submittedName>
        <fullName evidence="5">Thioredoxin 1</fullName>
    </submittedName>
</protein>
<organism evidence="5 6">
    <name type="scientific">Clostridium algidicarnis DSM 15099</name>
    <dbReference type="NCBI Taxonomy" id="1121295"/>
    <lineage>
        <taxon>Bacteria</taxon>
        <taxon>Bacillati</taxon>
        <taxon>Bacillota</taxon>
        <taxon>Clostridia</taxon>
        <taxon>Eubacteriales</taxon>
        <taxon>Clostridiaceae</taxon>
        <taxon>Clostridium</taxon>
    </lineage>
</organism>
<dbReference type="Pfam" id="PF00085">
    <property type="entry name" value="Thioredoxin"/>
    <property type="match status" value="1"/>
</dbReference>
<dbReference type="GO" id="GO:0015035">
    <property type="term" value="F:protein-disulfide reductase activity"/>
    <property type="evidence" value="ECO:0007669"/>
    <property type="project" value="TreeGrafter"/>
</dbReference>
<dbReference type="InterPro" id="IPR036249">
    <property type="entry name" value="Thioredoxin-like_sf"/>
</dbReference>
<dbReference type="PROSITE" id="PS51352">
    <property type="entry name" value="THIOREDOXIN_2"/>
    <property type="match status" value="1"/>
</dbReference>
<keyword evidence="3" id="KW-0472">Membrane</keyword>
<dbReference type="PANTHER" id="PTHR45663">
    <property type="entry name" value="GEO12009P1"/>
    <property type="match status" value="1"/>
</dbReference>
<dbReference type="OrthoDB" id="9790390at2"/>
<feature type="transmembrane region" description="Helical" evidence="3">
    <location>
        <begin position="12"/>
        <end position="29"/>
    </location>
</feature>
<dbReference type="SUPFAM" id="SSF52833">
    <property type="entry name" value="Thioredoxin-like"/>
    <property type="match status" value="1"/>
</dbReference>
<dbReference type="InterPro" id="IPR013766">
    <property type="entry name" value="Thioredoxin_domain"/>
</dbReference>
<dbReference type="AlphaFoldDB" id="A0A2S6FYW2"/>
<gene>
    <name evidence="5" type="ORF">BD821_10460</name>
</gene>
<evidence type="ECO:0000256" key="3">
    <source>
        <dbReference type="SAM" id="Phobius"/>
    </source>
</evidence>
<proteinExistence type="inferred from homology"/>
<name>A0A2S6FYW2_9CLOT</name>
<dbReference type="GO" id="GO:0045454">
    <property type="term" value="P:cell redox homeostasis"/>
    <property type="evidence" value="ECO:0007669"/>
    <property type="project" value="TreeGrafter"/>
</dbReference>
<dbReference type="Gene3D" id="3.40.30.10">
    <property type="entry name" value="Glutaredoxin"/>
    <property type="match status" value="1"/>
</dbReference>
<reference evidence="5 6" key="1">
    <citation type="submission" date="2018-02" db="EMBL/GenBank/DDBJ databases">
        <title>Genomic Encyclopedia of Archaeal and Bacterial Type Strains, Phase II (KMG-II): from individual species to whole genera.</title>
        <authorList>
            <person name="Goeker M."/>
        </authorList>
    </citation>
    <scope>NUCLEOTIDE SEQUENCE [LARGE SCALE GENOMIC DNA]</scope>
    <source>
        <strain evidence="5 6">DSM 15099</strain>
    </source>
</reference>
<dbReference type="GO" id="GO:0005829">
    <property type="term" value="C:cytosol"/>
    <property type="evidence" value="ECO:0007669"/>
    <property type="project" value="TreeGrafter"/>
</dbReference>
<dbReference type="CDD" id="cd02947">
    <property type="entry name" value="TRX_family"/>
    <property type="match status" value="1"/>
</dbReference>
<comment type="similarity">
    <text evidence="1">Belongs to the thioredoxin family.</text>
</comment>
<comment type="caution">
    <text evidence="5">The sequence shown here is derived from an EMBL/GenBank/DDBJ whole genome shotgun (WGS) entry which is preliminary data.</text>
</comment>
<keyword evidence="3" id="KW-0812">Transmembrane</keyword>